<comment type="caution">
    <text evidence="10">The sequence shown here is derived from an EMBL/GenBank/DDBJ whole genome shotgun (WGS) entry which is preliminary data.</text>
</comment>
<accession>A0A2V0PBX9</accession>
<dbReference type="AlphaFoldDB" id="A0A2V0PBX9"/>
<evidence type="ECO:0000259" key="8">
    <source>
        <dbReference type="PROSITE" id="PS50090"/>
    </source>
</evidence>
<feature type="domain" description="HTH myb-type" evidence="9">
    <location>
        <begin position="5"/>
        <end position="60"/>
    </location>
</feature>
<dbReference type="FunFam" id="1.10.10.60:FF:000060">
    <property type="entry name" value="MYB transcription factor"/>
    <property type="match status" value="1"/>
</dbReference>
<dbReference type="PROSITE" id="PS50090">
    <property type="entry name" value="MYB_LIKE"/>
    <property type="match status" value="2"/>
</dbReference>
<evidence type="ECO:0000256" key="4">
    <source>
        <dbReference type="ARBA" id="ARBA00023125"/>
    </source>
</evidence>
<dbReference type="SUPFAM" id="SSF46689">
    <property type="entry name" value="Homeodomain-like"/>
    <property type="match status" value="1"/>
</dbReference>
<dbReference type="GO" id="GO:0005634">
    <property type="term" value="C:nucleus"/>
    <property type="evidence" value="ECO:0007669"/>
    <property type="project" value="UniProtKB-SubCell"/>
</dbReference>
<keyword evidence="6" id="KW-0539">Nucleus</keyword>
<dbReference type="InterPro" id="IPR001005">
    <property type="entry name" value="SANT/Myb"/>
</dbReference>
<evidence type="ECO:0000256" key="6">
    <source>
        <dbReference type="ARBA" id="ARBA00023242"/>
    </source>
</evidence>
<evidence type="ECO:0000256" key="5">
    <source>
        <dbReference type="ARBA" id="ARBA00023163"/>
    </source>
</evidence>
<evidence type="ECO:0000259" key="9">
    <source>
        <dbReference type="PROSITE" id="PS51294"/>
    </source>
</evidence>
<keyword evidence="5" id="KW-0804">Transcription</keyword>
<feature type="domain" description="Myb-like" evidence="8">
    <location>
        <begin position="57"/>
        <end position="107"/>
    </location>
</feature>
<keyword evidence="3" id="KW-0805">Transcription regulation</keyword>
<sequence>MLSGDEDLKKGAWMPEEDVLLRRLVEQLGPARWSVVAQEIPGRSGKSCRLRWHNHLSPAVKKEPFSDYEDAVIFKAHEIYGNKWSVIAKLLPGRTDNAVKNRWNSTLKRKAGTASLRNRFMARGMTLEVLLTDYAHENTAPPAALAALGRGALAGCDDYYDEGEDSDDADGMGGGSGGAGASEDEGGSQRYAAAAAPGGGAYGSSYAGYGYNYGAAAAAAAAVAAGRYACPHPCSGLPPLRIQTGCADGPGCASGGTMFSDEDCCEAYALSALSPPGVHGTGVSPYPRGPADAGAGRDVIQALLDEFAAAGAAAAAAATAAEAEGELDDLGVAAVGAAPAPAAASDPADCGGDDLAVAADGAPKRDLLSRLAGADDGAASPLKRLRLGGGAVAGPFGRAPADDGDSLPQICYADQRGGGSTGSSLSGLSALGGLSAAPAAVVAVRREPSSGAVAAPPSQLSAAPAAAPPTEWPLQTPRDGPGPLGLLDALPSAVRGCLADAAGLYLANDASGLAA</sequence>
<evidence type="ECO:0000256" key="1">
    <source>
        <dbReference type="ARBA" id="ARBA00004123"/>
    </source>
</evidence>
<keyword evidence="4" id="KW-0238">DNA-binding</keyword>
<dbReference type="PROSITE" id="PS51294">
    <property type="entry name" value="HTH_MYB"/>
    <property type="match status" value="2"/>
</dbReference>
<dbReference type="InterPro" id="IPR017930">
    <property type="entry name" value="Myb_dom"/>
</dbReference>
<feature type="compositionally biased region" description="Low complexity" evidence="7">
    <location>
        <begin position="452"/>
        <end position="465"/>
    </location>
</feature>
<feature type="domain" description="HTH myb-type" evidence="9">
    <location>
        <begin position="61"/>
        <end position="111"/>
    </location>
</feature>
<dbReference type="Gene3D" id="1.10.10.60">
    <property type="entry name" value="Homeodomain-like"/>
    <property type="match status" value="2"/>
</dbReference>
<gene>
    <name evidence="10" type="ORF">Rsub_11001</name>
</gene>
<dbReference type="InterPro" id="IPR050560">
    <property type="entry name" value="MYB_TF"/>
</dbReference>
<proteinExistence type="predicted"/>
<feature type="domain" description="Myb-like" evidence="8">
    <location>
        <begin position="5"/>
        <end position="56"/>
    </location>
</feature>
<comment type="subcellular location">
    <subcellularLocation>
        <location evidence="1">Nucleus</location>
    </subcellularLocation>
</comment>
<dbReference type="SMART" id="SM00717">
    <property type="entry name" value="SANT"/>
    <property type="match status" value="2"/>
</dbReference>
<evidence type="ECO:0000256" key="3">
    <source>
        <dbReference type="ARBA" id="ARBA00023015"/>
    </source>
</evidence>
<protein>
    <submittedName>
        <fullName evidence="10">Myb transcription factor</fullName>
    </submittedName>
</protein>
<dbReference type="GO" id="GO:0000978">
    <property type="term" value="F:RNA polymerase II cis-regulatory region sequence-specific DNA binding"/>
    <property type="evidence" value="ECO:0007669"/>
    <property type="project" value="TreeGrafter"/>
</dbReference>
<dbReference type="Proteomes" id="UP000247498">
    <property type="component" value="Unassembled WGS sequence"/>
</dbReference>
<name>A0A2V0PBX9_9CHLO</name>
<dbReference type="CDD" id="cd00167">
    <property type="entry name" value="SANT"/>
    <property type="match status" value="2"/>
</dbReference>
<feature type="region of interest" description="Disordered" evidence="7">
    <location>
        <begin position="451"/>
        <end position="480"/>
    </location>
</feature>
<evidence type="ECO:0000256" key="2">
    <source>
        <dbReference type="ARBA" id="ARBA00022737"/>
    </source>
</evidence>
<dbReference type="Pfam" id="PF00249">
    <property type="entry name" value="Myb_DNA-binding"/>
    <property type="match status" value="2"/>
</dbReference>
<evidence type="ECO:0000256" key="7">
    <source>
        <dbReference type="SAM" id="MobiDB-lite"/>
    </source>
</evidence>
<feature type="compositionally biased region" description="Gly residues" evidence="7">
    <location>
        <begin position="171"/>
        <end position="180"/>
    </location>
</feature>
<dbReference type="PANTHER" id="PTHR45614:SF229">
    <property type="entry name" value="MYB TRANSCRIPTION FACTOR-LIKE PROTEIN-RELATED"/>
    <property type="match status" value="1"/>
</dbReference>
<evidence type="ECO:0000313" key="11">
    <source>
        <dbReference type="Proteomes" id="UP000247498"/>
    </source>
</evidence>
<dbReference type="PANTHER" id="PTHR45614">
    <property type="entry name" value="MYB PROTEIN-RELATED"/>
    <property type="match status" value="1"/>
</dbReference>
<feature type="region of interest" description="Disordered" evidence="7">
    <location>
        <begin position="164"/>
        <end position="186"/>
    </location>
</feature>
<dbReference type="InterPro" id="IPR009057">
    <property type="entry name" value="Homeodomain-like_sf"/>
</dbReference>
<reference evidence="10 11" key="1">
    <citation type="journal article" date="2018" name="Sci. Rep.">
        <title>Raphidocelis subcapitata (=Pseudokirchneriella subcapitata) provides an insight into genome evolution and environmental adaptations in the Sphaeropleales.</title>
        <authorList>
            <person name="Suzuki S."/>
            <person name="Yamaguchi H."/>
            <person name="Nakajima N."/>
            <person name="Kawachi M."/>
        </authorList>
    </citation>
    <scope>NUCLEOTIDE SEQUENCE [LARGE SCALE GENOMIC DNA]</scope>
    <source>
        <strain evidence="10 11">NIES-35</strain>
    </source>
</reference>
<dbReference type="OrthoDB" id="2143914at2759"/>
<evidence type="ECO:0000313" key="10">
    <source>
        <dbReference type="EMBL" id="GBF97354.1"/>
    </source>
</evidence>
<dbReference type="GO" id="GO:0000981">
    <property type="term" value="F:DNA-binding transcription factor activity, RNA polymerase II-specific"/>
    <property type="evidence" value="ECO:0007669"/>
    <property type="project" value="TreeGrafter"/>
</dbReference>
<organism evidence="10 11">
    <name type="scientific">Raphidocelis subcapitata</name>
    <dbReference type="NCBI Taxonomy" id="307507"/>
    <lineage>
        <taxon>Eukaryota</taxon>
        <taxon>Viridiplantae</taxon>
        <taxon>Chlorophyta</taxon>
        <taxon>core chlorophytes</taxon>
        <taxon>Chlorophyceae</taxon>
        <taxon>CS clade</taxon>
        <taxon>Sphaeropleales</taxon>
        <taxon>Selenastraceae</taxon>
        <taxon>Raphidocelis</taxon>
    </lineage>
</organism>
<dbReference type="InParanoid" id="A0A2V0PBX9"/>
<keyword evidence="11" id="KW-1185">Reference proteome</keyword>
<dbReference type="EMBL" id="BDRX01000097">
    <property type="protein sequence ID" value="GBF97354.1"/>
    <property type="molecule type" value="Genomic_DNA"/>
</dbReference>
<keyword evidence="2" id="KW-0677">Repeat</keyword>